<keyword evidence="7" id="KW-1185">Reference proteome</keyword>
<dbReference type="PANTHER" id="PTHR42913:SF9">
    <property type="entry name" value="SLR1591 PROTEIN"/>
    <property type="match status" value="1"/>
</dbReference>
<evidence type="ECO:0000259" key="5">
    <source>
        <dbReference type="Pfam" id="PF07992"/>
    </source>
</evidence>
<sequence length="382" mass="39497">MPVNRTGPSRRLVHGIGAPLSRTEPLQIVVAGAGHASMLALDTLGAPPPGSAVTLVSRGEAAHYSGMVPGWIEGLYRPDELVVPLAPFTAARGITLVSAEIAGADGTRLHLADGRALPYDVLVVNAGSETARPGPLAHPAVIPAKPFGGLVDGLAPRLDTAASFAVVGAGAAGAEIALALATRRPRAAVTLIERSPALLPAHPPAFARRVGAALGRRGVTVRLGTEVTDVADGRIALRDGTVAADTILAVTGPAPPRWLAATPFARTPDGFLGVDAQMRSLSHPNVLAVGDVATRPDDPRPKAGVFSVRSGPALAAALRALAAGEPLEPVRLQRRALILLATGDRSAIGTRNGLVAEGRWVWRLKDHLDRQFMARLTRLPNP</sequence>
<dbReference type="InterPro" id="IPR036188">
    <property type="entry name" value="FAD/NAD-bd_sf"/>
</dbReference>
<evidence type="ECO:0000313" key="7">
    <source>
        <dbReference type="Proteomes" id="UP000249590"/>
    </source>
</evidence>
<gene>
    <name evidence="6" type="ORF">DLJ53_15095</name>
</gene>
<dbReference type="PANTHER" id="PTHR42913">
    <property type="entry name" value="APOPTOSIS-INDUCING FACTOR 1"/>
    <property type="match status" value="1"/>
</dbReference>
<dbReference type="Gene3D" id="3.50.50.100">
    <property type="match status" value="1"/>
</dbReference>
<dbReference type="GO" id="GO:0019646">
    <property type="term" value="P:aerobic electron transport chain"/>
    <property type="evidence" value="ECO:0007669"/>
    <property type="project" value="TreeGrafter"/>
</dbReference>
<dbReference type="GO" id="GO:0003955">
    <property type="term" value="F:NAD(P)H dehydrogenase (quinone) activity"/>
    <property type="evidence" value="ECO:0007669"/>
    <property type="project" value="TreeGrafter"/>
</dbReference>
<name>A0A8B2NTK6_9HYPH</name>
<feature type="domain" description="FAD/NAD(P)-binding" evidence="5">
    <location>
        <begin position="27"/>
        <end position="296"/>
    </location>
</feature>
<accession>A0A8B2NTK6</accession>
<keyword evidence="2" id="KW-0285">Flavoprotein</keyword>
<dbReference type="InterPro" id="IPR051169">
    <property type="entry name" value="NADH-Q_oxidoreductase"/>
</dbReference>
<dbReference type="Pfam" id="PF07992">
    <property type="entry name" value="Pyr_redox_2"/>
    <property type="match status" value="1"/>
</dbReference>
<dbReference type="AlphaFoldDB" id="A0A8B2NTK6"/>
<proteinExistence type="predicted"/>
<dbReference type="Proteomes" id="UP000249590">
    <property type="component" value="Unassembled WGS sequence"/>
</dbReference>
<reference evidence="6 7" key="1">
    <citation type="submission" date="2018-05" db="EMBL/GenBank/DDBJ databases">
        <title>Acuticoccus sediminis sp. nov., isolated from deep-sea sediment of Indian Ocean.</title>
        <authorList>
            <person name="Liu X."/>
            <person name="Lai Q."/>
            <person name="Du Y."/>
            <person name="Sun F."/>
            <person name="Zhang X."/>
            <person name="Wang S."/>
            <person name="Shao Z."/>
        </authorList>
    </citation>
    <scope>NUCLEOTIDE SEQUENCE [LARGE SCALE GENOMIC DNA]</scope>
    <source>
        <strain evidence="6 7">PTG4-2</strain>
    </source>
</reference>
<evidence type="ECO:0000256" key="1">
    <source>
        <dbReference type="ARBA" id="ARBA00001974"/>
    </source>
</evidence>
<protein>
    <submittedName>
        <fullName evidence="6">Pyridine nucleotide-disulfide oxidoreductase</fullName>
    </submittedName>
</protein>
<evidence type="ECO:0000313" key="6">
    <source>
        <dbReference type="EMBL" id="RAI00585.1"/>
    </source>
</evidence>
<comment type="cofactor">
    <cofactor evidence="1">
        <name>FAD</name>
        <dbReference type="ChEBI" id="CHEBI:57692"/>
    </cofactor>
</comment>
<keyword evidence="4" id="KW-0560">Oxidoreductase</keyword>
<evidence type="ECO:0000256" key="4">
    <source>
        <dbReference type="ARBA" id="ARBA00023002"/>
    </source>
</evidence>
<evidence type="ECO:0000256" key="2">
    <source>
        <dbReference type="ARBA" id="ARBA00022630"/>
    </source>
</evidence>
<dbReference type="EMBL" id="QHHQ01000003">
    <property type="protein sequence ID" value="RAI00585.1"/>
    <property type="molecule type" value="Genomic_DNA"/>
</dbReference>
<dbReference type="InterPro" id="IPR023753">
    <property type="entry name" value="FAD/NAD-binding_dom"/>
</dbReference>
<dbReference type="SUPFAM" id="SSF51905">
    <property type="entry name" value="FAD/NAD(P)-binding domain"/>
    <property type="match status" value="2"/>
</dbReference>
<evidence type="ECO:0000256" key="3">
    <source>
        <dbReference type="ARBA" id="ARBA00022827"/>
    </source>
</evidence>
<organism evidence="6 7">
    <name type="scientific">Acuticoccus sediminis</name>
    <dbReference type="NCBI Taxonomy" id="2184697"/>
    <lineage>
        <taxon>Bacteria</taxon>
        <taxon>Pseudomonadati</taxon>
        <taxon>Pseudomonadota</taxon>
        <taxon>Alphaproteobacteria</taxon>
        <taxon>Hyphomicrobiales</taxon>
        <taxon>Amorphaceae</taxon>
        <taxon>Acuticoccus</taxon>
    </lineage>
</organism>
<comment type="caution">
    <text evidence="6">The sequence shown here is derived from an EMBL/GenBank/DDBJ whole genome shotgun (WGS) entry which is preliminary data.</text>
</comment>
<keyword evidence="3" id="KW-0274">FAD</keyword>